<dbReference type="SUPFAM" id="SSF52540">
    <property type="entry name" value="P-loop containing nucleoside triphosphate hydrolases"/>
    <property type="match status" value="1"/>
</dbReference>
<dbReference type="Gene3D" id="3.30.70.2850">
    <property type="match status" value="1"/>
</dbReference>
<evidence type="ECO:0000313" key="2">
    <source>
        <dbReference type="EMBL" id="KAF6159557.1"/>
    </source>
</evidence>
<gene>
    <name evidence="2" type="ORF">GIB67_032328</name>
</gene>
<name>A0A7J7MXK6_9MAGN</name>
<protein>
    <recommendedName>
        <fullName evidence="4">NB-ARC domain-containing protein</fullName>
    </recommendedName>
</protein>
<dbReference type="GO" id="GO:0043531">
    <property type="term" value="F:ADP binding"/>
    <property type="evidence" value="ECO:0007669"/>
    <property type="project" value="InterPro"/>
</dbReference>
<dbReference type="EMBL" id="JACGCM010001193">
    <property type="protein sequence ID" value="KAF6159557.1"/>
    <property type="molecule type" value="Genomic_DNA"/>
</dbReference>
<keyword evidence="3" id="KW-1185">Reference proteome</keyword>
<dbReference type="PANTHER" id="PTHR33463:SF218">
    <property type="entry name" value="DISEASE RESISTANCE PROTEIN RPS2-LIKE"/>
    <property type="match status" value="1"/>
</dbReference>
<evidence type="ECO:0000256" key="1">
    <source>
        <dbReference type="SAM" id="MobiDB-lite"/>
    </source>
</evidence>
<proteinExistence type="predicted"/>
<organism evidence="2 3">
    <name type="scientific">Kingdonia uniflora</name>
    <dbReference type="NCBI Taxonomy" id="39325"/>
    <lineage>
        <taxon>Eukaryota</taxon>
        <taxon>Viridiplantae</taxon>
        <taxon>Streptophyta</taxon>
        <taxon>Embryophyta</taxon>
        <taxon>Tracheophyta</taxon>
        <taxon>Spermatophyta</taxon>
        <taxon>Magnoliopsida</taxon>
        <taxon>Ranunculales</taxon>
        <taxon>Circaeasteraceae</taxon>
        <taxon>Kingdonia</taxon>
    </lineage>
</organism>
<evidence type="ECO:0008006" key="4">
    <source>
        <dbReference type="Google" id="ProtNLM"/>
    </source>
</evidence>
<feature type="region of interest" description="Disordered" evidence="1">
    <location>
        <begin position="291"/>
        <end position="325"/>
    </location>
</feature>
<feature type="compositionally biased region" description="Acidic residues" evidence="1">
    <location>
        <begin position="293"/>
        <end position="325"/>
    </location>
</feature>
<dbReference type="AlphaFoldDB" id="A0A7J7MXK6"/>
<dbReference type="Proteomes" id="UP000541444">
    <property type="component" value="Unassembled WGS sequence"/>
</dbReference>
<dbReference type="InterPro" id="IPR050905">
    <property type="entry name" value="Plant_NBS-LRR"/>
</dbReference>
<accession>A0A7J7MXK6</accession>
<evidence type="ECO:0000313" key="3">
    <source>
        <dbReference type="Proteomes" id="UP000541444"/>
    </source>
</evidence>
<sequence length="602" mass="69025">MLMLGRTRRAPGIRSLYPRIHYLIQLSQLRTQEDINKFKKFFTTLDDPSSTSAYAHTAGKGKISVSSSLTLSDVLHVPHLTINLLSISSLPKSLNCSVTFYPSHCNFQDLETKKMIGSGREVGGLYLSDSYAPLSIPRALMSQSRTIVDNKNRIMRWHLRLGGNFMQKLLQMYLLDRPHQWTILHQQEGLKPLFDNRLLEEKFISSIFVAMTSKLDDRKVLEWLNDADSGAIGVQGSNGNTRTWIQHFLDSNVVDSNVFDIVIWVDGSPWMGDVQLQIMDQIKLLLLKGGNEKEDEDEKDDDEEEDDDDEESDNDEDDDDDDDVDPELINARMGILLSDLGQGLEEGLDVVDGREEMIFASVAGKRVLLILDDMDWHGIDLLGFLGFPEHVNDNFVVLHTRDKQKAEFIDRVFYLDEYLFVEAFALFEKLSGVAFHSPGGPFDSLYLHALAEALVKDCNGGYLDISILAGTFRNLRGDYSPTLDAEHLKQLIELRKIYSMDSKKICCEMLPSNTMKDCFLYCKQYYRIYHRINVNRLISAWIREGFLCGFIYFENAFDNGNNVLEELANRFLLYRLNENNVSYFWPIFYQEGNCWSIIFSTI</sequence>
<dbReference type="PANTHER" id="PTHR33463">
    <property type="entry name" value="NB-ARC DOMAIN-CONTAINING PROTEIN-RELATED"/>
    <property type="match status" value="1"/>
</dbReference>
<comment type="caution">
    <text evidence="2">The sequence shown here is derived from an EMBL/GenBank/DDBJ whole genome shotgun (WGS) entry which is preliminary data.</text>
</comment>
<reference evidence="2 3" key="1">
    <citation type="journal article" date="2020" name="IScience">
        <title>Genome Sequencing of the Endangered Kingdonia uniflora (Circaeasteraceae, Ranunculales) Reveals Potential Mechanisms of Evolutionary Specialization.</title>
        <authorList>
            <person name="Sun Y."/>
            <person name="Deng T."/>
            <person name="Zhang A."/>
            <person name="Moore M.J."/>
            <person name="Landis J.B."/>
            <person name="Lin N."/>
            <person name="Zhang H."/>
            <person name="Zhang X."/>
            <person name="Huang J."/>
            <person name="Zhang X."/>
            <person name="Sun H."/>
            <person name="Wang H."/>
        </authorList>
    </citation>
    <scope>NUCLEOTIDE SEQUENCE [LARGE SCALE GENOMIC DNA]</scope>
    <source>
        <strain evidence="2">TB1705</strain>
        <tissue evidence="2">Leaf</tissue>
    </source>
</reference>
<dbReference type="OrthoDB" id="1938972at2759"/>
<dbReference type="InterPro" id="IPR027417">
    <property type="entry name" value="P-loop_NTPase"/>
</dbReference>